<dbReference type="Pfam" id="PF05275">
    <property type="entry name" value="CopB"/>
    <property type="match status" value="1"/>
</dbReference>
<dbReference type="STRING" id="381306.AN478_11010"/>
<feature type="chain" id="PRO_5010259634" evidence="1">
    <location>
        <begin position="30"/>
        <end position="264"/>
    </location>
</feature>
<dbReference type="Proteomes" id="UP000183104">
    <property type="component" value="Unassembled WGS sequence"/>
</dbReference>
<sequence length="264" mass="29371">MRSDNRITRLATCLSLAGLLLAGPAVAPADGQAEYAKERGWEAPVDDHAWTGRLLFDRLEYARGEDEDTVNYEATGWYGGDFHRVWLEVEGENVVDPAGEGGHLEQTDLLYGHLISPFWDLQVGGSYELEYGPGPNRERFSAVLGLQGLAPQWFEVDTNLRVSEDGDASADLEVEYDLLLSQRTVLQPRLETAYAFSEVEEFGVGEGLTNVKLGLRLRYEIFREFAPYIGVSWNRKLGDTADLAEAEGGDATRFTTLAGVRVWF</sequence>
<evidence type="ECO:0000256" key="1">
    <source>
        <dbReference type="SAM" id="SignalP"/>
    </source>
</evidence>
<dbReference type="AlphaFoldDB" id="A0A1G5BZU8"/>
<evidence type="ECO:0000313" key="2">
    <source>
        <dbReference type="EMBL" id="SCX95653.1"/>
    </source>
</evidence>
<keyword evidence="3" id="KW-1185">Reference proteome</keyword>
<dbReference type="Gene3D" id="2.40.128.130">
    <property type="entry name" value="Autotransporter beta-domain"/>
    <property type="match status" value="1"/>
</dbReference>
<accession>A0A1G5BZU8</accession>
<dbReference type="OrthoDB" id="9778934at2"/>
<proteinExistence type="predicted"/>
<organism evidence="2 3">
    <name type="scientific">Thiohalorhabdus denitrificans</name>
    <dbReference type="NCBI Taxonomy" id="381306"/>
    <lineage>
        <taxon>Bacteria</taxon>
        <taxon>Pseudomonadati</taxon>
        <taxon>Pseudomonadota</taxon>
        <taxon>Gammaproteobacteria</taxon>
        <taxon>Thiohalorhabdales</taxon>
        <taxon>Thiohalorhabdaceae</taxon>
        <taxon>Thiohalorhabdus</taxon>
    </lineage>
</organism>
<keyword evidence="1" id="KW-0732">Signal</keyword>
<dbReference type="RefSeq" id="WP_054966649.1">
    <property type="nucleotide sequence ID" value="NZ_FMUN01000002.1"/>
</dbReference>
<dbReference type="EMBL" id="FMUN01000002">
    <property type="protein sequence ID" value="SCX95653.1"/>
    <property type="molecule type" value="Genomic_DNA"/>
</dbReference>
<dbReference type="SUPFAM" id="SSF103515">
    <property type="entry name" value="Autotransporter"/>
    <property type="match status" value="1"/>
</dbReference>
<dbReference type="InterPro" id="IPR036709">
    <property type="entry name" value="Autotransporte_beta_dom_sf"/>
</dbReference>
<evidence type="ECO:0000313" key="3">
    <source>
        <dbReference type="Proteomes" id="UP000183104"/>
    </source>
</evidence>
<feature type="signal peptide" evidence="1">
    <location>
        <begin position="1"/>
        <end position="29"/>
    </location>
</feature>
<gene>
    <name evidence="2" type="ORF">SAMN05661077_0831</name>
</gene>
<reference evidence="3" key="1">
    <citation type="submission" date="2016-10" db="EMBL/GenBank/DDBJ databases">
        <authorList>
            <person name="Varghese N."/>
        </authorList>
    </citation>
    <scope>NUCLEOTIDE SEQUENCE [LARGE SCALE GENOMIC DNA]</scope>
    <source>
        <strain evidence="3">HL 19</strain>
    </source>
</reference>
<dbReference type="GO" id="GO:0006878">
    <property type="term" value="P:intracellular copper ion homeostasis"/>
    <property type="evidence" value="ECO:0007669"/>
    <property type="project" value="InterPro"/>
</dbReference>
<protein>
    <submittedName>
        <fullName evidence="2">Copper resistance protein B</fullName>
    </submittedName>
</protein>
<dbReference type="InterPro" id="IPR007939">
    <property type="entry name" value="Cu-R_B_prcur"/>
</dbReference>
<name>A0A1G5BZU8_9GAMM</name>
<dbReference type="GO" id="GO:0009279">
    <property type="term" value="C:cell outer membrane"/>
    <property type="evidence" value="ECO:0007669"/>
    <property type="project" value="InterPro"/>
</dbReference>
<dbReference type="GO" id="GO:0005507">
    <property type="term" value="F:copper ion binding"/>
    <property type="evidence" value="ECO:0007669"/>
    <property type="project" value="InterPro"/>
</dbReference>